<dbReference type="SUPFAM" id="SSF47473">
    <property type="entry name" value="EF-hand"/>
    <property type="match status" value="1"/>
</dbReference>
<evidence type="ECO:0000313" key="6">
    <source>
        <dbReference type="EMBL" id="CAK9874946.1"/>
    </source>
</evidence>
<dbReference type="EMBL" id="OZ023705">
    <property type="protein sequence ID" value="CAK9874946.1"/>
    <property type="molecule type" value="Genomic_DNA"/>
</dbReference>
<dbReference type="PROSITE" id="PS00018">
    <property type="entry name" value="EF_HAND_1"/>
    <property type="match status" value="4"/>
</dbReference>
<feature type="compositionally biased region" description="Polar residues" evidence="4">
    <location>
        <begin position="95"/>
        <end position="107"/>
    </location>
</feature>
<dbReference type="Gene3D" id="1.10.238.10">
    <property type="entry name" value="EF-hand"/>
    <property type="match status" value="2"/>
</dbReference>
<dbReference type="InterPro" id="IPR018247">
    <property type="entry name" value="EF_Hand_1_Ca_BS"/>
</dbReference>
<feature type="region of interest" description="Disordered" evidence="4">
    <location>
        <begin position="174"/>
        <end position="201"/>
    </location>
</feature>
<dbReference type="InterPro" id="IPR002048">
    <property type="entry name" value="EF_hand_dom"/>
</dbReference>
<feature type="domain" description="EF-hand" evidence="5">
    <location>
        <begin position="205"/>
        <end position="240"/>
    </location>
</feature>
<dbReference type="InterPro" id="IPR039647">
    <property type="entry name" value="EF_hand_pair_protein_CML-like"/>
</dbReference>
<dbReference type="Pfam" id="PF13499">
    <property type="entry name" value="EF-hand_7"/>
    <property type="match status" value="2"/>
</dbReference>
<feature type="domain" description="EF-hand" evidence="5">
    <location>
        <begin position="143"/>
        <end position="178"/>
    </location>
</feature>
<keyword evidence="1" id="KW-0479">Metal-binding</keyword>
<dbReference type="CDD" id="cd00051">
    <property type="entry name" value="EFh"/>
    <property type="match status" value="2"/>
</dbReference>
<dbReference type="SMART" id="SM00054">
    <property type="entry name" value="EFh"/>
    <property type="match status" value="4"/>
</dbReference>
<evidence type="ECO:0000259" key="5">
    <source>
        <dbReference type="PROSITE" id="PS50222"/>
    </source>
</evidence>
<accession>A0ABP1BI42</accession>
<evidence type="ECO:0000313" key="7">
    <source>
        <dbReference type="Proteomes" id="UP001497522"/>
    </source>
</evidence>
<dbReference type="PANTHER" id="PTHR10891">
    <property type="entry name" value="EF-HAND CALCIUM-BINDING DOMAIN CONTAINING PROTEIN"/>
    <property type="match status" value="1"/>
</dbReference>
<feature type="compositionally biased region" description="Low complexity" evidence="4">
    <location>
        <begin position="174"/>
        <end position="194"/>
    </location>
</feature>
<feature type="region of interest" description="Disordered" evidence="4">
    <location>
        <begin position="1"/>
        <end position="107"/>
    </location>
</feature>
<feature type="compositionally biased region" description="Low complexity" evidence="4">
    <location>
        <begin position="48"/>
        <end position="58"/>
    </location>
</feature>
<gene>
    <name evidence="6" type="ORF">CSSPJE1EN2_LOCUS17195</name>
</gene>
<name>A0ABP1BI42_9BRYO</name>
<feature type="compositionally biased region" description="Low complexity" evidence="4">
    <location>
        <begin position="69"/>
        <end position="92"/>
    </location>
</feature>
<keyword evidence="2" id="KW-0677">Repeat</keyword>
<sequence>MKKYFQGKKLQTATSLPSCSNSIQLSSPSTPPSPLPPGRSGGGGGQKGKSSGLKLSPQRSAGRNAIARTASLTTTTSLMTKKSSKQNSSEKNLTPKKSSQVPQHSSVGSTELVRVFEVFDADGDGQISQTELGCVLRSLGDDPTELDLQSIIEHADTDGDGFISLEEFIAFNQSSTEASSPTTTTANDDAGNAGRSPEGCRTSIEEEECVKAAFRTFDKDGNGFISATELHGVLLGMGDEAHSLEDCFHMISSFDKDGDGFVDYQEFRSLLGVC</sequence>
<dbReference type="Proteomes" id="UP001497522">
    <property type="component" value="Chromosome 4"/>
</dbReference>
<evidence type="ECO:0000256" key="2">
    <source>
        <dbReference type="ARBA" id="ARBA00022737"/>
    </source>
</evidence>
<feature type="compositionally biased region" description="Polar residues" evidence="4">
    <location>
        <begin position="9"/>
        <end position="23"/>
    </location>
</feature>
<feature type="domain" description="EF-hand" evidence="5">
    <location>
        <begin position="107"/>
        <end position="142"/>
    </location>
</feature>
<dbReference type="InterPro" id="IPR011992">
    <property type="entry name" value="EF-hand-dom_pair"/>
</dbReference>
<organism evidence="6 7">
    <name type="scientific">Sphagnum jensenii</name>
    <dbReference type="NCBI Taxonomy" id="128206"/>
    <lineage>
        <taxon>Eukaryota</taxon>
        <taxon>Viridiplantae</taxon>
        <taxon>Streptophyta</taxon>
        <taxon>Embryophyta</taxon>
        <taxon>Bryophyta</taxon>
        <taxon>Sphagnophytina</taxon>
        <taxon>Sphagnopsida</taxon>
        <taxon>Sphagnales</taxon>
        <taxon>Sphagnaceae</taxon>
        <taxon>Sphagnum</taxon>
    </lineage>
</organism>
<reference evidence="6" key="1">
    <citation type="submission" date="2024-03" db="EMBL/GenBank/DDBJ databases">
        <authorList>
            <consortium name="ELIXIR-Norway"/>
            <consortium name="Elixir Norway"/>
        </authorList>
    </citation>
    <scope>NUCLEOTIDE SEQUENCE</scope>
</reference>
<evidence type="ECO:0000256" key="4">
    <source>
        <dbReference type="SAM" id="MobiDB-lite"/>
    </source>
</evidence>
<evidence type="ECO:0000256" key="1">
    <source>
        <dbReference type="ARBA" id="ARBA00022723"/>
    </source>
</evidence>
<evidence type="ECO:0000256" key="3">
    <source>
        <dbReference type="ARBA" id="ARBA00022837"/>
    </source>
</evidence>
<protein>
    <recommendedName>
        <fullName evidence="5">EF-hand domain-containing protein</fullName>
    </recommendedName>
</protein>
<keyword evidence="3" id="KW-0106">Calcium</keyword>
<proteinExistence type="predicted"/>
<feature type="domain" description="EF-hand" evidence="5">
    <location>
        <begin position="242"/>
        <end position="274"/>
    </location>
</feature>
<keyword evidence="7" id="KW-1185">Reference proteome</keyword>
<dbReference type="PROSITE" id="PS50222">
    <property type="entry name" value="EF_HAND_2"/>
    <property type="match status" value="4"/>
</dbReference>